<sequence length="94" mass="11149">MEEIRWNEQVNFIPLFDQFPTWLIKGFAADFEKVAANGYSMSSEQAERAFKTCSRQAQMYLHQEGKSKSGVIDWNKTANDYLDEFKKWKEKQEK</sequence>
<proteinExistence type="predicted"/>
<reference evidence="2" key="1">
    <citation type="journal article" date="2013" name="Genome Announc.">
        <title>Complete Chromosome Sequence of Carnobacterium maltaromaticum LMA 28.</title>
        <authorList>
            <person name="Cailliez-Grimal C."/>
            <person name="Chaillou S."/>
            <person name="Anba-Mondoloni J."/>
            <person name="Loux V."/>
            <person name="Afzal M.I."/>
            <person name="Rahman A."/>
            <person name="Kergourlay G."/>
            <person name="Champomier-Verges M.C."/>
            <person name="Zagorec M."/>
            <person name="Dalgaard P."/>
            <person name="Leisner J.J."/>
            <person name="Prevost H."/>
            <person name="Revol-Junelles A.M."/>
            <person name="Borges F."/>
        </authorList>
    </citation>
    <scope>NUCLEOTIDE SEQUENCE</scope>
    <source>
        <strain evidence="2">LMA28</strain>
    </source>
</reference>
<evidence type="ECO:0000313" key="1">
    <source>
        <dbReference type="EMBL" id="CCO12735.2"/>
    </source>
</evidence>
<dbReference type="HOGENOM" id="CLU_2380933_0_0_9"/>
<dbReference type="KEGG" id="cml:BN424_3314"/>
<dbReference type="AlphaFoldDB" id="K8E751"/>
<gene>
    <name evidence="1" type="ORF">BN424_3314</name>
</gene>
<name>K8E751_CARML</name>
<dbReference type="EMBL" id="HE999757">
    <property type="protein sequence ID" value="CCO12735.2"/>
    <property type="molecule type" value="Genomic_DNA"/>
</dbReference>
<dbReference type="Proteomes" id="UP000000212">
    <property type="component" value="Chromosome"/>
</dbReference>
<evidence type="ECO:0000313" key="2">
    <source>
        <dbReference type="Proteomes" id="UP000000212"/>
    </source>
</evidence>
<dbReference type="STRING" id="1234679.BN424_3314"/>
<organism evidence="1 2">
    <name type="scientific">Carnobacterium maltaromaticum LMA28</name>
    <dbReference type="NCBI Taxonomy" id="1234679"/>
    <lineage>
        <taxon>Bacteria</taxon>
        <taxon>Bacillati</taxon>
        <taxon>Bacillota</taxon>
        <taxon>Bacilli</taxon>
        <taxon>Lactobacillales</taxon>
        <taxon>Carnobacteriaceae</taxon>
        <taxon>Carnobacterium</taxon>
    </lineage>
</organism>
<dbReference type="RefSeq" id="WP_015077705.1">
    <property type="nucleotide sequence ID" value="NC_019425.2"/>
</dbReference>
<accession>K8E751</accession>
<keyword evidence="2" id="KW-1185">Reference proteome</keyword>
<protein>
    <submittedName>
        <fullName evidence="1">Uncharacterized protein</fullName>
    </submittedName>
</protein>
<dbReference type="OrthoDB" id="9916157at2"/>